<keyword evidence="3" id="KW-1185">Reference proteome</keyword>
<proteinExistence type="predicted"/>
<name>A0A8X7PR74_BRACI</name>
<gene>
    <name evidence="2" type="ORF">Bca52824_074797</name>
</gene>
<feature type="region of interest" description="Disordered" evidence="1">
    <location>
        <begin position="167"/>
        <end position="186"/>
    </location>
</feature>
<feature type="compositionally biased region" description="Basic and acidic residues" evidence="1">
    <location>
        <begin position="251"/>
        <end position="279"/>
    </location>
</feature>
<protein>
    <submittedName>
        <fullName evidence="2">Uncharacterized protein</fullName>
    </submittedName>
</protein>
<feature type="region of interest" description="Disordered" evidence="1">
    <location>
        <begin position="201"/>
        <end position="289"/>
    </location>
</feature>
<reference evidence="2 3" key="1">
    <citation type="submission" date="2020-02" db="EMBL/GenBank/DDBJ databases">
        <authorList>
            <person name="Ma Q."/>
            <person name="Huang Y."/>
            <person name="Song X."/>
            <person name="Pei D."/>
        </authorList>
    </citation>
    <scope>NUCLEOTIDE SEQUENCE [LARGE SCALE GENOMIC DNA]</scope>
    <source>
        <strain evidence="2">Sxm20200214</strain>
        <tissue evidence="2">Leaf</tissue>
    </source>
</reference>
<evidence type="ECO:0000313" key="2">
    <source>
        <dbReference type="EMBL" id="KAG2255503.1"/>
    </source>
</evidence>
<evidence type="ECO:0000313" key="3">
    <source>
        <dbReference type="Proteomes" id="UP000886595"/>
    </source>
</evidence>
<feature type="compositionally biased region" description="Basic residues" evidence="1">
    <location>
        <begin position="241"/>
        <end position="250"/>
    </location>
</feature>
<organism evidence="2 3">
    <name type="scientific">Brassica carinata</name>
    <name type="common">Ethiopian mustard</name>
    <name type="synonym">Abyssinian cabbage</name>
    <dbReference type="NCBI Taxonomy" id="52824"/>
    <lineage>
        <taxon>Eukaryota</taxon>
        <taxon>Viridiplantae</taxon>
        <taxon>Streptophyta</taxon>
        <taxon>Embryophyta</taxon>
        <taxon>Tracheophyta</taxon>
        <taxon>Spermatophyta</taxon>
        <taxon>Magnoliopsida</taxon>
        <taxon>eudicotyledons</taxon>
        <taxon>Gunneridae</taxon>
        <taxon>Pentapetalae</taxon>
        <taxon>rosids</taxon>
        <taxon>malvids</taxon>
        <taxon>Brassicales</taxon>
        <taxon>Brassicaceae</taxon>
        <taxon>Brassiceae</taxon>
        <taxon>Brassica</taxon>
    </lineage>
</organism>
<comment type="caution">
    <text evidence="2">The sequence shown here is derived from an EMBL/GenBank/DDBJ whole genome shotgun (WGS) entry which is preliminary data.</text>
</comment>
<dbReference type="AlphaFoldDB" id="A0A8X7PR74"/>
<evidence type="ECO:0000256" key="1">
    <source>
        <dbReference type="SAM" id="MobiDB-lite"/>
    </source>
</evidence>
<sequence>MDCRPTIYHPGGIFEELLPLPPEALPDPWAEGQSWKNVFGTEALVSHTSFLLWSSGPGRLQLATSVFRHPNTIAYPKKLFESAQTIATHSHLRWPDLSREWIRRQQARIARVDWESRLPCVLGPRKLRLSLFTRKQQKLLNKAREMEGVPDLSALLKGKLQVLSAKKSTSVVPSETNGPGDAGTSQENVLSLVDEDVDVELSAPSPKNKMGKTAKAKKHAAEKQQSTSLEENVSLGEAPKGSKKKKKKEEKKRSREDSTGDKNRASAKDREDTAEDHAEIGSIEVMSEE</sequence>
<dbReference type="Proteomes" id="UP000886595">
    <property type="component" value="Unassembled WGS sequence"/>
</dbReference>
<accession>A0A8X7PR74</accession>
<dbReference type="EMBL" id="JAAMPC010000015">
    <property type="protein sequence ID" value="KAG2255503.1"/>
    <property type="molecule type" value="Genomic_DNA"/>
</dbReference>
<feature type="compositionally biased region" description="Basic residues" evidence="1">
    <location>
        <begin position="209"/>
        <end position="220"/>
    </location>
</feature>